<feature type="signal peptide" evidence="1">
    <location>
        <begin position="1"/>
        <end position="23"/>
    </location>
</feature>
<dbReference type="EMBL" id="JAUIQD010000003">
    <property type="protein sequence ID" value="KAK3357784.1"/>
    <property type="molecule type" value="Genomic_DNA"/>
</dbReference>
<reference evidence="3" key="1">
    <citation type="journal article" date="2023" name="Mol. Phylogenet. Evol.">
        <title>Genome-scale phylogeny and comparative genomics of the fungal order Sordariales.</title>
        <authorList>
            <person name="Hensen N."/>
            <person name="Bonometti L."/>
            <person name="Westerberg I."/>
            <person name="Brannstrom I.O."/>
            <person name="Guillou S."/>
            <person name="Cros-Aarteil S."/>
            <person name="Calhoun S."/>
            <person name="Haridas S."/>
            <person name="Kuo A."/>
            <person name="Mondo S."/>
            <person name="Pangilinan J."/>
            <person name="Riley R."/>
            <person name="LaButti K."/>
            <person name="Andreopoulos B."/>
            <person name="Lipzen A."/>
            <person name="Chen C."/>
            <person name="Yan M."/>
            <person name="Daum C."/>
            <person name="Ng V."/>
            <person name="Clum A."/>
            <person name="Steindorff A."/>
            <person name="Ohm R.A."/>
            <person name="Martin F."/>
            <person name="Silar P."/>
            <person name="Natvig D.O."/>
            <person name="Lalanne C."/>
            <person name="Gautier V."/>
            <person name="Ament-Velasquez S.L."/>
            <person name="Kruys A."/>
            <person name="Hutchinson M.I."/>
            <person name="Powell A.J."/>
            <person name="Barry K."/>
            <person name="Miller A.N."/>
            <person name="Grigoriev I.V."/>
            <person name="Debuchy R."/>
            <person name="Gladieux P."/>
            <person name="Hiltunen Thoren M."/>
            <person name="Johannesson H."/>
        </authorList>
    </citation>
    <scope>NUCLEOTIDE SEQUENCE</scope>
    <source>
        <strain evidence="3">CBS 955.72</strain>
    </source>
</reference>
<dbReference type="Gene3D" id="2.170.270.10">
    <property type="entry name" value="SET domain"/>
    <property type="match status" value="1"/>
</dbReference>
<dbReference type="InterPro" id="IPR053185">
    <property type="entry name" value="SET_domain_protein"/>
</dbReference>
<dbReference type="PROSITE" id="PS50280">
    <property type="entry name" value="SET"/>
    <property type="match status" value="1"/>
</dbReference>
<reference evidence="3" key="2">
    <citation type="submission" date="2023-06" db="EMBL/GenBank/DDBJ databases">
        <authorList>
            <consortium name="Lawrence Berkeley National Laboratory"/>
            <person name="Haridas S."/>
            <person name="Hensen N."/>
            <person name="Bonometti L."/>
            <person name="Westerberg I."/>
            <person name="Brannstrom I.O."/>
            <person name="Guillou S."/>
            <person name="Cros-Aarteil S."/>
            <person name="Calhoun S."/>
            <person name="Kuo A."/>
            <person name="Mondo S."/>
            <person name="Pangilinan J."/>
            <person name="Riley R."/>
            <person name="Labutti K."/>
            <person name="Andreopoulos B."/>
            <person name="Lipzen A."/>
            <person name="Chen C."/>
            <person name="Yanf M."/>
            <person name="Daum C."/>
            <person name="Ng V."/>
            <person name="Clum A."/>
            <person name="Steindorff A."/>
            <person name="Ohm R."/>
            <person name="Martin F."/>
            <person name="Silar P."/>
            <person name="Natvig D."/>
            <person name="Lalanne C."/>
            <person name="Gautier V."/>
            <person name="Ament-Velasquez S.L."/>
            <person name="Kruys A."/>
            <person name="Hutchinson M.I."/>
            <person name="Powell A.J."/>
            <person name="Barry K."/>
            <person name="Miller A.N."/>
            <person name="Grigoriev I.V."/>
            <person name="Debuchy R."/>
            <person name="Gladieux P."/>
            <person name="Thoren M.H."/>
            <person name="Johannesson H."/>
        </authorList>
    </citation>
    <scope>NUCLEOTIDE SEQUENCE</scope>
    <source>
        <strain evidence="3">CBS 955.72</strain>
    </source>
</reference>
<dbReference type="CDD" id="cd20071">
    <property type="entry name" value="SET_SMYD"/>
    <property type="match status" value="1"/>
</dbReference>
<evidence type="ECO:0000313" key="4">
    <source>
        <dbReference type="Proteomes" id="UP001275084"/>
    </source>
</evidence>
<gene>
    <name evidence="3" type="ORF">B0T25DRAFT_540148</name>
</gene>
<comment type="caution">
    <text evidence="3">The sequence shown here is derived from an EMBL/GenBank/DDBJ whole genome shotgun (WGS) entry which is preliminary data.</text>
</comment>
<dbReference type="InterPro" id="IPR046341">
    <property type="entry name" value="SET_dom_sf"/>
</dbReference>
<protein>
    <recommendedName>
        <fullName evidence="2">SET domain-containing protein</fullName>
    </recommendedName>
</protein>
<dbReference type="Proteomes" id="UP001275084">
    <property type="component" value="Unassembled WGS sequence"/>
</dbReference>
<keyword evidence="1" id="KW-0732">Signal</keyword>
<accession>A0AAJ0HNE5</accession>
<sequence length="459" mass="50452">MAWGRRSLIRVLLLGLAAQLALAEADVSPDTGAKAKADAPAAGSSEGLAYEAIEKADVYTGNATAEAAKGAGAGVAAKAAKAAKTVNAPVSPPVQGWWESKTCSGAYCVYTNLRIAQGRGLVMVSKFSDYQKMERVEDHINKGDNRFEDPSLFAETEVVDKGTGLTASKNLRRGKNLMSWSPVLVVHKDLFKDVKKKDRRKLLEAAVGFLPDETRAKFDRQRTQGLSAGEGRKRRSIEDILLGAPWEINLGYEDRAEDHAKHYVNYPEAAVLGHDCRPNVAAYIDNHLALRATVARRTQAGEELTISYIDPLLARNKRQKWVQKHRGLNKPCGCHACTAKGSAEELLASDERVKELTETLAELKNHDSKTVTEDKIDRFLALLDEERLHAKLAEGYEYAALNYNYLGLDVKAKKYADLAVQAGIIEGGIDSNDVVANRIFASDIKGHWSHRFTLKRRGQ</sequence>
<dbReference type="PANTHER" id="PTHR47332">
    <property type="entry name" value="SET DOMAIN-CONTAINING PROTEIN 5"/>
    <property type="match status" value="1"/>
</dbReference>
<name>A0AAJ0HNE5_9PEZI</name>
<evidence type="ECO:0000259" key="2">
    <source>
        <dbReference type="PROSITE" id="PS50280"/>
    </source>
</evidence>
<evidence type="ECO:0000256" key="1">
    <source>
        <dbReference type="SAM" id="SignalP"/>
    </source>
</evidence>
<dbReference type="PANTHER" id="PTHR47332:SF6">
    <property type="entry name" value="SET DOMAIN-CONTAINING PROTEIN"/>
    <property type="match status" value="1"/>
</dbReference>
<dbReference type="AlphaFoldDB" id="A0AAJ0HNE5"/>
<dbReference type="Pfam" id="PF00856">
    <property type="entry name" value="SET"/>
    <property type="match status" value="1"/>
</dbReference>
<keyword evidence="4" id="KW-1185">Reference proteome</keyword>
<feature type="chain" id="PRO_5042602072" description="SET domain-containing protein" evidence="1">
    <location>
        <begin position="24"/>
        <end position="459"/>
    </location>
</feature>
<organism evidence="3 4">
    <name type="scientific">Lasiosphaeria hispida</name>
    <dbReference type="NCBI Taxonomy" id="260671"/>
    <lineage>
        <taxon>Eukaryota</taxon>
        <taxon>Fungi</taxon>
        <taxon>Dikarya</taxon>
        <taxon>Ascomycota</taxon>
        <taxon>Pezizomycotina</taxon>
        <taxon>Sordariomycetes</taxon>
        <taxon>Sordariomycetidae</taxon>
        <taxon>Sordariales</taxon>
        <taxon>Lasiosphaeriaceae</taxon>
        <taxon>Lasiosphaeria</taxon>
    </lineage>
</organism>
<dbReference type="SUPFAM" id="SSF82199">
    <property type="entry name" value="SET domain"/>
    <property type="match status" value="1"/>
</dbReference>
<dbReference type="InterPro" id="IPR001214">
    <property type="entry name" value="SET_dom"/>
</dbReference>
<proteinExistence type="predicted"/>
<evidence type="ECO:0000313" key="3">
    <source>
        <dbReference type="EMBL" id="KAK3357784.1"/>
    </source>
</evidence>
<feature type="domain" description="SET" evidence="2">
    <location>
        <begin position="149"/>
        <end position="309"/>
    </location>
</feature>